<evidence type="ECO:0000313" key="2">
    <source>
        <dbReference type="WBParaSite" id="jg12556"/>
    </source>
</evidence>
<dbReference type="WBParaSite" id="jg12556">
    <property type="protein sequence ID" value="jg12556"/>
    <property type="gene ID" value="jg12556"/>
</dbReference>
<evidence type="ECO:0000313" key="1">
    <source>
        <dbReference type="Proteomes" id="UP000887574"/>
    </source>
</evidence>
<accession>A0A915CTS4</accession>
<dbReference type="AlphaFoldDB" id="A0A915CTS4"/>
<protein>
    <submittedName>
        <fullName evidence="2">Uncharacterized protein</fullName>
    </submittedName>
</protein>
<reference evidence="2" key="1">
    <citation type="submission" date="2022-11" db="UniProtKB">
        <authorList>
            <consortium name="WormBaseParasite"/>
        </authorList>
    </citation>
    <scope>IDENTIFICATION</scope>
</reference>
<dbReference type="Pfam" id="PF22945">
    <property type="entry name" value="LEM-3_GIY-YIG"/>
    <property type="match status" value="1"/>
</dbReference>
<organism evidence="1 2">
    <name type="scientific">Ditylenchus dipsaci</name>
    <dbReference type="NCBI Taxonomy" id="166011"/>
    <lineage>
        <taxon>Eukaryota</taxon>
        <taxon>Metazoa</taxon>
        <taxon>Ecdysozoa</taxon>
        <taxon>Nematoda</taxon>
        <taxon>Chromadorea</taxon>
        <taxon>Rhabditida</taxon>
        <taxon>Tylenchina</taxon>
        <taxon>Tylenchomorpha</taxon>
        <taxon>Sphaerularioidea</taxon>
        <taxon>Anguinidae</taxon>
        <taxon>Anguininae</taxon>
        <taxon>Ditylenchus</taxon>
    </lineage>
</organism>
<proteinExistence type="predicted"/>
<dbReference type="Proteomes" id="UP000887574">
    <property type="component" value="Unplaced"/>
</dbReference>
<keyword evidence="1" id="KW-1185">Reference proteome</keyword>
<name>A0A915CTS4_9BILA</name>
<sequence length="346" mass="39008">MNPLMELRYYPWLLACPTLRSSPSDSRKDDFLFISGTMMRNFAKQGTLPPEDSCHPRLGRCCHPITSSWLLRLLKPKPKFDFTFFSFIKKNTICHPYDTSCEGKNQYDQICQMKTLAETIAQRRHLAKVPMARFLFGMTMFGISQAYSPLLDAVLASPAAIASLSTYEVPNANRFTQFYANRAGERKFATYFLVDQSDFPAKPAIPSFEQFLAGIFYVGKGTASRPTTHLSNAMADKNIHVSEKIKDVWRGPGTVLVFTVFDGITELPLRSKQSNSAEQITEQRIAGDNVCGGGNDHNDQLKNANNGQKLQTDRTIVNYQNFGIRMLHLAYTKYLTADLLNVVIIE</sequence>